<evidence type="ECO:0000256" key="2">
    <source>
        <dbReference type="ARBA" id="ARBA00012438"/>
    </source>
</evidence>
<dbReference type="InterPro" id="IPR003594">
    <property type="entry name" value="HATPase_dom"/>
</dbReference>
<feature type="transmembrane region" description="Helical" evidence="9">
    <location>
        <begin position="75"/>
        <end position="105"/>
    </location>
</feature>
<comment type="caution">
    <text evidence="12">The sequence shown here is derived from an EMBL/GenBank/DDBJ whole genome shotgun (WGS) entry which is preliminary data.</text>
</comment>
<evidence type="ECO:0000256" key="5">
    <source>
        <dbReference type="ARBA" id="ARBA00022741"/>
    </source>
</evidence>
<keyword evidence="3" id="KW-0597">Phosphoprotein</keyword>
<keyword evidence="9" id="KW-1133">Transmembrane helix</keyword>
<evidence type="ECO:0000256" key="3">
    <source>
        <dbReference type="ARBA" id="ARBA00022553"/>
    </source>
</evidence>
<evidence type="ECO:0000256" key="9">
    <source>
        <dbReference type="SAM" id="Phobius"/>
    </source>
</evidence>
<reference evidence="12 13" key="1">
    <citation type="journal article" date="2019" name="Int. J. Syst. Evol. Microbiol.">
        <title>The Global Catalogue of Microorganisms (GCM) 10K type strain sequencing project: providing services to taxonomists for standard genome sequencing and annotation.</title>
        <authorList>
            <consortium name="The Broad Institute Genomics Platform"/>
            <consortium name="The Broad Institute Genome Sequencing Center for Infectious Disease"/>
            <person name="Wu L."/>
            <person name="Ma J."/>
        </authorList>
    </citation>
    <scope>NUCLEOTIDE SEQUENCE [LARGE SCALE GENOMIC DNA]</scope>
    <source>
        <strain evidence="12 13">JCM 9383</strain>
    </source>
</reference>
<protein>
    <recommendedName>
        <fullName evidence="2">histidine kinase</fullName>
        <ecNumber evidence="2">2.7.13.3</ecNumber>
    </recommendedName>
</protein>
<dbReference type="PANTHER" id="PTHR24421">
    <property type="entry name" value="NITRATE/NITRITE SENSOR PROTEIN NARX-RELATED"/>
    <property type="match status" value="1"/>
</dbReference>
<evidence type="ECO:0000256" key="8">
    <source>
        <dbReference type="ARBA" id="ARBA00023012"/>
    </source>
</evidence>
<gene>
    <name evidence="12" type="ORF">GCM10010470_02870</name>
</gene>
<feature type="domain" description="Histidine kinase/HSP90-like ATPase" evidence="10">
    <location>
        <begin position="276"/>
        <end position="363"/>
    </location>
</feature>
<dbReference type="CDD" id="cd16917">
    <property type="entry name" value="HATPase_UhpB-NarQ-NarX-like"/>
    <property type="match status" value="1"/>
</dbReference>
<keyword evidence="9" id="KW-0472">Membrane</keyword>
<proteinExistence type="predicted"/>
<sequence length="367" mass="39110">MLLAAVLGVVILGMSQFAARWQVPPRSPLDALAHALVVVAVVSLAVRRVWPIAALAGAAGATAAYVAFDYPYGPVFLTLVIAAYSVAVRLSMWWSALACGGAMLLELLGHLPRLLGGDFWREFQTAPYGATALVVVPWAVGTIVRLYRESGQRSREEKERRRAYEERIRVVQEVHDVVGHGLSAINFQAAVALHVLEQQPGQARPALEAIRQTSKDALDELRGTLAVFRSPDGDRGPTPGLARLAALVERMNHAGLPVTTTVTGESGDLPAAVDLAAYRIVQESLTNVLRHAGPATATVEIEHGPGAVDVRITDDGRARPTDDLRQGGQGIVGMRERAAAVGGVLEAGPRPEGGFEVRAHLPFGGHR</sequence>
<evidence type="ECO:0000256" key="1">
    <source>
        <dbReference type="ARBA" id="ARBA00000085"/>
    </source>
</evidence>
<feature type="transmembrane region" description="Helical" evidence="9">
    <location>
        <begin position="49"/>
        <end position="68"/>
    </location>
</feature>
<dbReference type="Gene3D" id="3.30.565.10">
    <property type="entry name" value="Histidine kinase-like ATPase, C-terminal domain"/>
    <property type="match status" value="1"/>
</dbReference>
<dbReference type="InterPro" id="IPR036890">
    <property type="entry name" value="HATPase_C_sf"/>
</dbReference>
<organism evidence="12 13">
    <name type="scientific">Saccharopolyspora taberi</name>
    <dbReference type="NCBI Taxonomy" id="60895"/>
    <lineage>
        <taxon>Bacteria</taxon>
        <taxon>Bacillati</taxon>
        <taxon>Actinomycetota</taxon>
        <taxon>Actinomycetes</taxon>
        <taxon>Pseudonocardiales</taxon>
        <taxon>Pseudonocardiaceae</taxon>
        <taxon>Saccharopolyspora</taxon>
    </lineage>
</organism>
<comment type="catalytic activity">
    <reaction evidence="1">
        <text>ATP + protein L-histidine = ADP + protein N-phospho-L-histidine.</text>
        <dbReference type="EC" id="2.7.13.3"/>
    </reaction>
</comment>
<dbReference type="PANTHER" id="PTHR24421:SF10">
    <property type="entry name" value="NITRATE_NITRITE SENSOR PROTEIN NARQ"/>
    <property type="match status" value="1"/>
</dbReference>
<keyword evidence="13" id="KW-1185">Reference proteome</keyword>
<name>A0ABN3V2C6_9PSEU</name>
<feature type="domain" description="Signal transduction histidine kinase subgroup 3 dimerisation and phosphoacceptor" evidence="11">
    <location>
        <begin position="166"/>
        <end position="232"/>
    </location>
</feature>
<evidence type="ECO:0000259" key="10">
    <source>
        <dbReference type="Pfam" id="PF02518"/>
    </source>
</evidence>
<accession>A0ABN3V2C6</accession>
<dbReference type="Pfam" id="PF02518">
    <property type="entry name" value="HATPase_c"/>
    <property type="match status" value="1"/>
</dbReference>
<keyword evidence="9" id="KW-0812">Transmembrane</keyword>
<dbReference type="SUPFAM" id="SSF55874">
    <property type="entry name" value="ATPase domain of HSP90 chaperone/DNA topoisomerase II/histidine kinase"/>
    <property type="match status" value="1"/>
</dbReference>
<evidence type="ECO:0000256" key="4">
    <source>
        <dbReference type="ARBA" id="ARBA00022679"/>
    </source>
</evidence>
<evidence type="ECO:0000259" key="11">
    <source>
        <dbReference type="Pfam" id="PF07730"/>
    </source>
</evidence>
<dbReference type="InterPro" id="IPR050482">
    <property type="entry name" value="Sensor_HK_TwoCompSys"/>
</dbReference>
<dbReference type="Gene3D" id="1.20.5.1930">
    <property type="match status" value="1"/>
</dbReference>
<keyword evidence="5" id="KW-0547">Nucleotide-binding</keyword>
<keyword evidence="8" id="KW-0902">Two-component regulatory system</keyword>
<keyword evidence="6 12" id="KW-0418">Kinase</keyword>
<evidence type="ECO:0000256" key="6">
    <source>
        <dbReference type="ARBA" id="ARBA00022777"/>
    </source>
</evidence>
<evidence type="ECO:0000256" key="7">
    <source>
        <dbReference type="ARBA" id="ARBA00022840"/>
    </source>
</evidence>
<evidence type="ECO:0000313" key="12">
    <source>
        <dbReference type="EMBL" id="GAA2774367.1"/>
    </source>
</evidence>
<dbReference type="Pfam" id="PF07730">
    <property type="entry name" value="HisKA_3"/>
    <property type="match status" value="1"/>
</dbReference>
<dbReference type="Proteomes" id="UP001500979">
    <property type="component" value="Unassembled WGS sequence"/>
</dbReference>
<dbReference type="GO" id="GO:0016301">
    <property type="term" value="F:kinase activity"/>
    <property type="evidence" value="ECO:0007669"/>
    <property type="project" value="UniProtKB-KW"/>
</dbReference>
<keyword evidence="4" id="KW-0808">Transferase</keyword>
<feature type="transmembrane region" description="Helical" evidence="9">
    <location>
        <begin position="125"/>
        <end position="147"/>
    </location>
</feature>
<dbReference type="InterPro" id="IPR011712">
    <property type="entry name" value="Sig_transdc_His_kin_sub3_dim/P"/>
</dbReference>
<dbReference type="EMBL" id="BAAAUX010000001">
    <property type="protein sequence ID" value="GAA2774367.1"/>
    <property type="molecule type" value="Genomic_DNA"/>
</dbReference>
<evidence type="ECO:0000313" key="13">
    <source>
        <dbReference type="Proteomes" id="UP001500979"/>
    </source>
</evidence>
<keyword evidence="7" id="KW-0067">ATP-binding</keyword>
<dbReference type="EC" id="2.7.13.3" evidence="2"/>